<evidence type="ECO:0000259" key="5">
    <source>
        <dbReference type="Pfam" id="PF02931"/>
    </source>
</evidence>
<comment type="similarity">
    <text evidence="3">Belongs to the ligand-gated ion channel (TC 1.A.9) family.</text>
</comment>
<feature type="signal peptide" evidence="4">
    <location>
        <begin position="1"/>
        <end position="37"/>
    </location>
</feature>
<evidence type="ECO:0000256" key="1">
    <source>
        <dbReference type="ARBA" id="ARBA00004141"/>
    </source>
</evidence>
<organism evidence="6 7">
    <name type="scientific">Macrostomum lignano</name>
    <dbReference type="NCBI Taxonomy" id="282301"/>
    <lineage>
        <taxon>Eukaryota</taxon>
        <taxon>Metazoa</taxon>
        <taxon>Spiralia</taxon>
        <taxon>Lophotrochozoa</taxon>
        <taxon>Platyhelminthes</taxon>
        <taxon>Rhabditophora</taxon>
        <taxon>Macrostomorpha</taxon>
        <taxon>Macrostomida</taxon>
        <taxon>Macrostomidae</taxon>
        <taxon>Macrostomum</taxon>
    </lineage>
</organism>
<dbReference type="Proteomes" id="UP000095280">
    <property type="component" value="Unplaced"/>
</dbReference>
<dbReference type="InterPro" id="IPR018000">
    <property type="entry name" value="Neurotransmitter_ion_chnl_CS"/>
</dbReference>
<comment type="subcellular location">
    <subcellularLocation>
        <location evidence="1">Membrane</location>
        <topology evidence="1">Multi-pass membrane protein</topology>
    </subcellularLocation>
</comment>
<dbReference type="GO" id="GO:0005230">
    <property type="term" value="F:extracellular ligand-gated monoatomic ion channel activity"/>
    <property type="evidence" value="ECO:0007669"/>
    <property type="project" value="InterPro"/>
</dbReference>
<keyword evidence="2" id="KW-0472">Membrane</keyword>
<keyword evidence="4" id="KW-0732">Signal</keyword>
<sequence length="273" mass="30929">ASKKKLQVISVWLPPMSPLSSVVLLWLVFPLLHLVAALDPATNADVPACRALAAAAGSQTLPSCHVILAPTLFGYQCNVSVMIEVKTVYGLDESELLEWSGWVLVVWQDLRLAWNDSDGNVPQLKMTRGQIWIPDVGFWNAKEIEFMDLRNAKFSDTTVFANGTVSLYVHTVIRFPCQIDMYLFPFDTQTCKLEFGGISSDLHFFNFTMESRMSSAKVDSTFYSVGEWHLERLDQTSSKYNAAGQEFGYYSIEFHLRRKPLYYAVLILLPFEM</sequence>
<dbReference type="AlphaFoldDB" id="A0A1I8HYE3"/>
<evidence type="ECO:0000256" key="3">
    <source>
        <dbReference type="RuleBase" id="RU000687"/>
    </source>
</evidence>
<keyword evidence="3" id="KW-0406">Ion transport</keyword>
<feature type="domain" description="Neurotransmitter-gated ion-channel ligand-binding" evidence="5">
    <location>
        <begin position="77"/>
        <end position="260"/>
    </location>
</feature>
<dbReference type="GO" id="GO:0004888">
    <property type="term" value="F:transmembrane signaling receptor activity"/>
    <property type="evidence" value="ECO:0007669"/>
    <property type="project" value="InterPro"/>
</dbReference>
<dbReference type="GO" id="GO:0016020">
    <property type="term" value="C:membrane"/>
    <property type="evidence" value="ECO:0007669"/>
    <property type="project" value="UniProtKB-SubCell"/>
</dbReference>
<accession>A0A1I8HYE3</accession>
<evidence type="ECO:0000256" key="4">
    <source>
        <dbReference type="SAM" id="SignalP"/>
    </source>
</evidence>
<feature type="chain" id="PRO_5009320519" evidence="4">
    <location>
        <begin position="38"/>
        <end position="273"/>
    </location>
</feature>
<dbReference type="InterPro" id="IPR036734">
    <property type="entry name" value="Neur_chan_lig-bd_sf"/>
</dbReference>
<evidence type="ECO:0000313" key="7">
    <source>
        <dbReference type="WBParaSite" id="maker-uti_cns_0008518-snap-gene-0.3-mRNA-1"/>
    </source>
</evidence>
<dbReference type="CDD" id="cd18989">
    <property type="entry name" value="LGIC_ECD_cation"/>
    <property type="match status" value="1"/>
</dbReference>
<name>A0A1I8HYE3_9PLAT</name>
<keyword evidence="3" id="KW-0813">Transport</keyword>
<reference evidence="7" key="1">
    <citation type="submission" date="2016-11" db="UniProtKB">
        <authorList>
            <consortium name="WormBaseParasite"/>
        </authorList>
    </citation>
    <scope>IDENTIFICATION</scope>
</reference>
<dbReference type="Gene3D" id="2.70.170.10">
    <property type="entry name" value="Neurotransmitter-gated ion-channel ligand-binding domain"/>
    <property type="match status" value="1"/>
</dbReference>
<keyword evidence="3" id="KW-0407">Ion channel</keyword>
<proteinExistence type="inferred from homology"/>
<dbReference type="InterPro" id="IPR006202">
    <property type="entry name" value="Neur_chan_lig-bd"/>
</dbReference>
<dbReference type="SUPFAM" id="SSF63712">
    <property type="entry name" value="Nicotinic receptor ligand binding domain-like"/>
    <property type="match status" value="1"/>
</dbReference>
<dbReference type="Pfam" id="PF02931">
    <property type="entry name" value="Neur_chan_LBD"/>
    <property type="match status" value="1"/>
</dbReference>
<protein>
    <submittedName>
        <fullName evidence="7">Neur_chan_LBD domain-containing protein</fullName>
    </submittedName>
</protein>
<dbReference type="PANTHER" id="PTHR18945">
    <property type="entry name" value="NEUROTRANSMITTER GATED ION CHANNEL"/>
    <property type="match status" value="1"/>
</dbReference>
<dbReference type="WBParaSite" id="maker-uti_cns_0008518-snap-gene-0.3-mRNA-1">
    <property type="protein sequence ID" value="maker-uti_cns_0008518-snap-gene-0.3-mRNA-1"/>
    <property type="gene ID" value="maker-uti_cns_0008518-snap-gene-0.3"/>
</dbReference>
<dbReference type="PRINTS" id="PR00252">
    <property type="entry name" value="NRIONCHANNEL"/>
</dbReference>
<dbReference type="PROSITE" id="PS00236">
    <property type="entry name" value="NEUROTR_ION_CHANNEL"/>
    <property type="match status" value="1"/>
</dbReference>
<keyword evidence="6" id="KW-1185">Reference proteome</keyword>
<evidence type="ECO:0000313" key="6">
    <source>
        <dbReference type="Proteomes" id="UP000095280"/>
    </source>
</evidence>
<evidence type="ECO:0000256" key="2">
    <source>
        <dbReference type="ARBA" id="ARBA00023136"/>
    </source>
</evidence>
<dbReference type="InterPro" id="IPR006201">
    <property type="entry name" value="Neur_channel"/>
</dbReference>